<proteinExistence type="inferred from homology"/>
<dbReference type="PANTHER" id="PTHR23344:SF13">
    <property type="entry name" value="GLYCEROPHOSPHODIESTER PHOSPHODIESTERASE DOMAIN-CONTAINING PROTEIN 4"/>
    <property type="match status" value="1"/>
</dbReference>
<evidence type="ECO:0000256" key="1">
    <source>
        <dbReference type="ARBA" id="ARBA00004141"/>
    </source>
</evidence>
<protein>
    <recommendedName>
        <fullName evidence="8">GP-PDE domain-containing protein</fullName>
    </recommendedName>
</protein>
<name>A0ABD0NNF4_CIRMR</name>
<keyword evidence="4" id="KW-0378">Hydrolase</keyword>
<accession>A0ABD0NNF4</accession>
<evidence type="ECO:0000256" key="2">
    <source>
        <dbReference type="ARBA" id="ARBA00007277"/>
    </source>
</evidence>
<evidence type="ECO:0000256" key="4">
    <source>
        <dbReference type="ARBA" id="ARBA00022801"/>
    </source>
</evidence>
<evidence type="ECO:0000259" key="8">
    <source>
        <dbReference type="PROSITE" id="PS51704"/>
    </source>
</evidence>
<evidence type="ECO:0000256" key="5">
    <source>
        <dbReference type="ARBA" id="ARBA00022989"/>
    </source>
</evidence>
<comment type="similarity">
    <text evidence="2">Belongs to the glycerophosphoryl diester phosphodiesterase family.</text>
</comment>
<evidence type="ECO:0000256" key="6">
    <source>
        <dbReference type="ARBA" id="ARBA00023136"/>
    </source>
</evidence>
<organism evidence="9 10">
    <name type="scientific">Cirrhinus mrigala</name>
    <name type="common">Mrigala</name>
    <dbReference type="NCBI Taxonomy" id="683832"/>
    <lineage>
        <taxon>Eukaryota</taxon>
        <taxon>Metazoa</taxon>
        <taxon>Chordata</taxon>
        <taxon>Craniata</taxon>
        <taxon>Vertebrata</taxon>
        <taxon>Euteleostomi</taxon>
        <taxon>Actinopterygii</taxon>
        <taxon>Neopterygii</taxon>
        <taxon>Teleostei</taxon>
        <taxon>Ostariophysi</taxon>
        <taxon>Cypriniformes</taxon>
        <taxon>Cyprinidae</taxon>
        <taxon>Labeoninae</taxon>
        <taxon>Labeonini</taxon>
        <taxon>Cirrhinus</taxon>
    </lineage>
</organism>
<dbReference type="PANTHER" id="PTHR23344">
    <property type="entry name" value="GLYCEROPHOSPHORYL DIESTER PHOSPHODIESTERASE"/>
    <property type="match status" value="1"/>
</dbReference>
<feature type="non-terminal residue" evidence="9">
    <location>
        <position position="1"/>
    </location>
</feature>
<sequence>PDERLQAQNQSVCTLRDFLDLAAQHGKLVIFDLYRPPIDHPYRNDWISRTLDVIQNESSIHSSQV</sequence>
<evidence type="ECO:0000256" key="3">
    <source>
        <dbReference type="ARBA" id="ARBA00022692"/>
    </source>
</evidence>
<feature type="non-terminal residue" evidence="9">
    <location>
        <position position="65"/>
    </location>
</feature>
<dbReference type="GO" id="GO:0016787">
    <property type="term" value="F:hydrolase activity"/>
    <property type="evidence" value="ECO:0007669"/>
    <property type="project" value="UniProtKB-KW"/>
</dbReference>
<reference evidence="9 10" key="1">
    <citation type="submission" date="2024-05" db="EMBL/GenBank/DDBJ databases">
        <title>Genome sequencing and assembly of Indian major carp, Cirrhinus mrigala (Hamilton, 1822).</title>
        <authorList>
            <person name="Mohindra V."/>
            <person name="Chowdhury L.M."/>
            <person name="Lal K."/>
            <person name="Jena J.K."/>
        </authorList>
    </citation>
    <scope>NUCLEOTIDE SEQUENCE [LARGE SCALE GENOMIC DNA]</scope>
    <source>
        <strain evidence="9">CM1030</strain>
        <tissue evidence="9">Blood</tissue>
    </source>
</reference>
<evidence type="ECO:0000313" key="10">
    <source>
        <dbReference type="Proteomes" id="UP001529510"/>
    </source>
</evidence>
<keyword evidence="3" id="KW-0812">Transmembrane</keyword>
<dbReference type="InterPro" id="IPR030395">
    <property type="entry name" value="GP_PDE_dom"/>
</dbReference>
<gene>
    <name evidence="9" type="ORF">M9458_042172</name>
</gene>
<keyword evidence="10" id="KW-1185">Reference proteome</keyword>
<evidence type="ECO:0000313" key="9">
    <source>
        <dbReference type="EMBL" id="KAL0162776.1"/>
    </source>
</evidence>
<comment type="subcellular location">
    <subcellularLocation>
        <location evidence="1">Membrane</location>
        <topology evidence="1">Multi-pass membrane protein</topology>
    </subcellularLocation>
</comment>
<dbReference type="EMBL" id="JAMKFB020000021">
    <property type="protein sequence ID" value="KAL0162776.1"/>
    <property type="molecule type" value="Genomic_DNA"/>
</dbReference>
<dbReference type="InterPro" id="IPR017946">
    <property type="entry name" value="PLC-like_Pdiesterase_TIM-brl"/>
</dbReference>
<dbReference type="Proteomes" id="UP001529510">
    <property type="component" value="Unassembled WGS sequence"/>
</dbReference>
<keyword evidence="6" id="KW-0472">Membrane</keyword>
<keyword evidence="5" id="KW-1133">Transmembrane helix</keyword>
<dbReference type="PROSITE" id="PS51704">
    <property type="entry name" value="GP_PDE"/>
    <property type="match status" value="1"/>
</dbReference>
<dbReference type="AlphaFoldDB" id="A0ABD0NNF4"/>
<feature type="domain" description="GP-PDE" evidence="8">
    <location>
        <begin position="1"/>
        <end position="65"/>
    </location>
</feature>
<comment type="caution">
    <text evidence="9">The sequence shown here is derived from an EMBL/GenBank/DDBJ whole genome shotgun (WGS) entry which is preliminary data.</text>
</comment>
<keyword evidence="7" id="KW-0325">Glycoprotein</keyword>
<dbReference type="SUPFAM" id="SSF51695">
    <property type="entry name" value="PLC-like phosphodiesterases"/>
    <property type="match status" value="1"/>
</dbReference>
<dbReference type="GO" id="GO:0016020">
    <property type="term" value="C:membrane"/>
    <property type="evidence" value="ECO:0007669"/>
    <property type="project" value="UniProtKB-SubCell"/>
</dbReference>
<evidence type="ECO:0000256" key="7">
    <source>
        <dbReference type="ARBA" id="ARBA00023180"/>
    </source>
</evidence>